<evidence type="ECO:0000256" key="1">
    <source>
        <dbReference type="SAM" id="Phobius"/>
    </source>
</evidence>
<dbReference type="EMBL" id="GDHC01010305">
    <property type="protein sequence ID" value="JAQ08324.1"/>
    <property type="molecule type" value="Transcribed_RNA"/>
</dbReference>
<feature type="transmembrane region" description="Helical" evidence="1">
    <location>
        <begin position="39"/>
        <end position="58"/>
    </location>
</feature>
<protein>
    <submittedName>
        <fullName evidence="2">Uncharacterized protein</fullName>
    </submittedName>
</protein>
<feature type="transmembrane region" description="Helical" evidence="1">
    <location>
        <begin position="70"/>
        <end position="91"/>
    </location>
</feature>
<keyword evidence="1" id="KW-0812">Transmembrane</keyword>
<feature type="non-terminal residue" evidence="2">
    <location>
        <position position="1"/>
    </location>
</feature>
<keyword evidence="1" id="KW-0472">Membrane</keyword>
<feature type="transmembrane region" description="Helical" evidence="1">
    <location>
        <begin position="120"/>
        <end position="140"/>
    </location>
</feature>
<reference evidence="2" key="1">
    <citation type="journal article" date="2016" name="Gigascience">
        <title>De novo construction of an expanded transcriptome assembly for the western tarnished plant bug, Lygus hesperus.</title>
        <authorList>
            <person name="Tassone E.E."/>
            <person name="Geib S.M."/>
            <person name="Hall B."/>
            <person name="Fabrick J.A."/>
            <person name="Brent C.S."/>
            <person name="Hull J.J."/>
        </authorList>
    </citation>
    <scope>NUCLEOTIDE SEQUENCE</scope>
</reference>
<evidence type="ECO:0000313" key="2">
    <source>
        <dbReference type="EMBL" id="JAQ08324.1"/>
    </source>
</evidence>
<organism evidence="2">
    <name type="scientific">Lygus hesperus</name>
    <name type="common">Western plant bug</name>
    <dbReference type="NCBI Taxonomy" id="30085"/>
    <lineage>
        <taxon>Eukaryota</taxon>
        <taxon>Metazoa</taxon>
        <taxon>Ecdysozoa</taxon>
        <taxon>Arthropoda</taxon>
        <taxon>Hexapoda</taxon>
        <taxon>Insecta</taxon>
        <taxon>Pterygota</taxon>
        <taxon>Neoptera</taxon>
        <taxon>Paraneoptera</taxon>
        <taxon>Hemiptera</taxon>
        <taxon>Heteroptera</taxon>
        <taxon>Panheteroptera</taxon>
        <taxon>Cimicomorpha</taxon>
        <taxon>Miridae</taxon>
        <taxon>Mirini</taxon>
        <taxon>Lygus</taxon>
    </lineage>
</organism>
<sequence length="199" mass="21860">IMIEITGDPRTTTTVKAIMEPIMTNTGTTTTNMSTTKTVMATMIAITGAIMAMMENIVIMEAIMDIMEHIVIVVAMVMTVMIVMVMTIVSMNMEESGMTRGITKVRMCTLSSVNPDHTTVVIPMACMFTIIMGSINQIVLGKLNAVMHVPHIHKNTTQIEVKVEMHQSGSLITYAERIQGGLRLKPSTMELPQIIPTFV</sequence>
<feature type="non-terminal residue" evidence="2">
    <location>
        <position position="199"/>
    </location>
</feature>
<dbReference type="AlphaFoldDB" id="A0A146LJQ6"/>
<name>A0A146LJQ6_LYGHE</name>
<keyword evidence="1" id="KW-1133">Transmembrane helix</keyword>
<accession>A0A146LJQ6</accession>
<proteinExistence type="predicted"/>
<gene>
    <name evidence="2" type="ORF">g.42465</name>
</gene>